<dbReference type="PROSITE" id="PS50089">
    <property type="entry name" value="ZF_RING_2"/>
    <property type="match status" value="1"/>
</dbReference>
<feature type="compositionally biased region" description="Basic and acidic residues" evidence="5">
    <location>
        <begin position="403"/>
        <end position="424"/>
    </location>
</feature>
<dbReference type="Gene3D" id="3.30.40.10">
    <property type="entry name" value="Zinc/RING finger domain, C3HC4 (zinc finger)"/>
    <property type="match status" value="1"/>
</dbReference>
<protein>
    <submittedName>
        <fullName evidence="8">RING-type domain-containing protein</fullName>
    </submittedName>
</protein>
<dbReference type="InterPro" id="IPR027370">
    <property type="entry name" value="Znf-RING_euk"/>
</dbReference>
<sequence length="437" mass="48539">MFRSTPTASSPAKFASASAQSEAADELCCFLCKNMFNEPLILSCGHSFCRHCIQPWLRRATKVAEFKRIDSSGKSNFIRNALRRTIHSSKEARMLQREAMRASQRRPKNVVLPERADANLEADAAKEMGQQQQQQFSRMGNLRKSFLRIKNKYAQQIDDNANANKCRVSVHSFRSATTGSASSLFSSPLENPIVLVVSSVGPLQTEIRRAFSAHLDNARHIELSEGKESPAELTVAIGIAQRVVLVCRIDQRESFERIQKMFEYYSPKAINTMKGKKKFVLLGLIISQKTREVDRMSGEKLADLLGTRFCEIELAVLEKTFPIWFHSPRPNLASIESSLRPPGASVGGPSRRLPATALPPRPLIQLVSPQRSISDDFRPAMGLSGSAIRRSEVANPKTALLGEKPEEEQKKRKKKNAEEMEKGGQRIGGGSGGCVVM</sequence>
<evidence type="ECO:0000313" key="8">
    <source>
        <dbReference type="WBParaSite" id="GPLIN_000708400"/>
    </source>
</evidence>
<dbReference type="PROSITE" id="PS00518">
    <property type="entry name" value="ZF_RING_1"/>
    <property type="match status" value="1"/>
</dbReference>
<evidence type="ECO:0000256" key="1">
    <source>
        <dbReference type="ARBA" id="ARBA00022723"/>
    </source>
</evidence>
<feature type="domain" description="RING-type" evidence="6">
    <location>
        <begin position="29"/>
        <end position="56"/>
    </location>
</feature>
<feature type="compositionally biased region" description="Gly residues" evidence="5">
    <location>
        <begin position="425"/>
        <end position="437"/>
    </location>
</feature>
<dbReference type="WBParaSite" id="GPLIN_000708400">
    <property type="protein sequence ID" value="GPLIN_000708400"/>
    <property type="gene ID" value="GPLIN_000708400"/>
</dbReference>
<evidence type="ECO:0000313" key="7">
    <source>
        <dbReference type="Proteomes" id="UP000050741"/>
    </source>
</evidence>
<keyword evidence="3" id="KW-0862">Zinc</keyword>
<name>A0A183C2J0_GLOPA</name>
<organism evidence="7 8">
    <name type="scientific">Globodera pallida</name>
    <name type="common">Potato cyst nematode worm</name>
    <name type="synonym">Heterodera pallida</name>
    <dbReference type="NCBI Taxonomy" id="36090"/>
    <lineage>
        <taxon>Eukaryota</taxon>
        <taxon>Metazoa</taxon>
        <taxon>Ecdysozoa</taxon>
        <taxon>Nematoda</taxon>
        <taxon>Chromadorea</taxon>
        <taxon>Rhabditida</taxon>
        <taxon>Tylenchina</taxon>
        <taxon>Tylenchomorpha</taxon>
        <taxon>Tylenchoidea</taxon>
        <taxon>Heteroderidae</taxon>
        <taxon>Heteroderinae</taxon>
        <taxon>Globodera</taxon>
    </lineage>
</organism>
<evidence type="ECO:0000259" key="6">
    <source>
        <dbReference type="PROSITE" id="PS50089"/>
    </source>
</evidence>
<dbReference type="AlphaFoldDB" id="A0A183C2J0"/>
<keyword evidence="2 4" id="KW-0863">Zinc-finger</keyword>
<reference evidence="7" key="1">
    <citation type="submission" date="2013-12" db="EMBL/GenBank/DDBJ databases">
        <authorList>
            <person name="Aslett M."/>
        </authorList>
    </citation>
    <scope>NUCLEOTIDE SEQUENCE [LARGE SCALE GENOMIC DNA]</scope>
    <source>
        <strain evidence="7">Lindley</strain>
    </source>
</reference>
<keyword evidence="1" id="KW-0479">Metal-binding</keyword>
<dbReference type="Proteomes" id="UP000050741">
    <property type="component" value="Unassembled WGS sequence"/>
</dbReference>
<accession>A0A183C2J0</accession>
<reference evidence="7" key="2">
    <citation type="submission" date="2014-05" db="EMBL/GenBank/DDBJ databases">
        <title>The genome and life-stage specific transcriptomes of Globodera pallida elucidate key aspects of plant parasitism by a cyst nematode.</title>
        <authorList>
            <person name="Cotton J.A."/>
            <person name="Lilley C.J."/>
            <person name="Jones L.M."/>
            <person name="Kikuchi T."/>
            <person name="Reid A.J."/>
            <person name="Thorpe P."/>
            <person name="Tsai I.J."/>
            <person name="Beasley H."/>
            <person name="Blok V."/>
            <person name="Cock P.J.A."/>
            <person name="Van den Akker S.E."/>
            <person name="Holroyd N."/>
            <person name="Hunt M."/>
            <person name="Mantelin S."/>
            <person name="Naghra H."/>
            <person name="Pain A."/>
            <person name="Palomares-Rius J.E."/>
            <person name="Zarowiecki M."/>
            <person name="Berriman M."/>
            <person name="Jones J.T."/>
            <person name="Urwin P.E."/>
        </authorList>
    </citation>
    <scope>NUCLEOTIDE SEQUENCE [LARGE SCALE GENOMIC DNA]</scope>
    <source>
        <strain evidence="7">Lindley</strain>
    </source>
</reference>
<evidence type="ECO:0000256" key="3">
    <source>
        <dbReference type="ARBA" id="ARBA00022833"/>
    </source>
</evidence>
<evidence type="ECO:0000256" key="5">
    <source>
        <dbReference type="SAM" id="MobiDB-lite"/>
    </source>
</evidence>
<evidence type="ECO:0000256" key="4">
    <source>
        <dbReference type="PROSITE-ProRule" id="PRU00175"/>
    </source>
</evidence>
<evidence type="ECO:0000256" key="2">
    <source>
        <dbReference type="ARBA" id="ARBA00022771"/>
    </source>
</evidence>
<dbReference type="Pfam" id="PF13445">
    <property type="entry name" value="zf-RING_UBOX"/>
    <property type="match status" value="1"/>
</dbReference>
<dbReference type="InterPro" id="IPR017907">
    <property type="entry name" value="Znf_RING_CS"/>
</dbReference>
<reference evidence="8" key="3">
    <citation type="submission" date="2016-06" db="UniProtKB">
        <authorList>
            <consortium name="WormBaseParasite"/>
        </authorList>
    </citation>
    <scope>IDENTIFICATION</scope>
</reference>
<feature type="region of interest" description="Disordered" evidence="5">
    <location>
        <begin position="392"/>
        <end position="437"/>
    </location>
</feature>
<dbReference type="GO" id="GO:0008270">
    <property type="term" value="F:zinc ion binding"/>
    <property type="evidence" value="ECO:0007669"/>
    <property type="project" value="UniProtKB-KW"/>
</dbReference>
<dbReference type="SUPFAM" id="SSF57850">
    <property type="entry name" value="RING/U-box"/>
    <property type="match status" value="1"/>
</dbReference>
<proteinExistence type="predicted"/>
<keyword evidence="7" id="KW-1185">Reference proteome</keyword>
<dbReference type="InterPro" id="IPR013083">
    <property type="entry name" value="Znf_RING/FYVE/PHD"/>
</dbReference>
<dbReference type="InterPro" id="IPR001841">
    <property type="entry name" value="Znf_RING"/>
</dbReference>